<gene>
    <name evidence="2" type="ORF">FEM03_10785</name>
</gene>
<dbReference type="EMBL" id="VAUV01000007">
    <property type="protein sequence ID" value="TLD70786.1"/>
    <property type="molecule type" value="Genomic_DNA"/>
</dbReference>
<organism evidence="2 3">
    <name type="scientific">Phragmitibacter flavus</name>
    <dbReference type="NCBI Taxonomy" id="2576071"/>
    <lineage>
        <taxon>Bacteria</taxon>
        <taxon>Pseudomonadati</taxon>
        <taxon>Verrucomicrobiota</taxon>
        <taxon>Verrucomicrobiia</taxon>
        <taxon>Verrucomicrobiales</taxon>
        <taxon>Verrucomicrobiaceae</taxon>
        <taxon>Phragmitibacter</taxon>
    </lineage>
</organism>
<feature type="coiled-coil region" evidence="1">
    <location>
        <begin position="22"/>
        <end position="49"/>
    </location>
</feature>
<sequence>MKQAKALMMLLVVTLGGMGAWVWNTKNDLKEVEAQVEQAEKASLDAVAAKELQMKQSISAMEQQHQKDVTAIMEKHQQELDVLRDGERKRMAESFKEFGDILDGNKKTVEYIDLLEKKVKSGQSVSAAEAQKLATIATGLSYLQKQYEKPFQEFGELEAYLSKRADANVETPNMRNAFWKRMFSRNFREQEREFYRTEGERRGFQEASRRFDDAYGSAQKQMKSVSLDLQKSLGSIQQLIDEKKAPENLDSFFDEARKALTTHQKLLDFVPDAPPQTDGVKP</sequence>
<dbReference type="Proteomes" id="UP000306196">
    <property type="component" value="Unassembled WGS sequence"/>
</dbReference>
<accession>A0A5R8KEQ7</accession>
<proteinExistence type="predicted"/>
<keyword evidence="1" id="KW-0175">Coiled coil</keyword>
<protein>
    <submittedName>
        <fullName evidence="2">Uncharacterized protein</fullName>
    </submittedName>
</protein>
<dbReference type="AlphaFoldDB" id="A0A5R8KEQ7"/>
<comment type="caution">
    <text evidence="2">The sequence shown here is derived from an EMBL/GenBank/DDBJ whole genome shotgun (WGS) entry which is preliminary data.</text>
</comment>
<evidence type="ECO:0000313" key="3">
    <source>
        <dbReference type="Proteomes" id="UP000306196"/>
    </source>
</evidence>
<dbReference type="RefSeq" id="WP_138086257.1">
    <property type="nucleotide sequence ID" value="NZ_VAUV01000007.1"/>
</dbReference>
<dbReference type="OrthoDB" id="187040at2"/>
<evidence type="ECO:0000313" key="2">
    <source>
        <dbReference type="EMBL" id="TLD70786.1"/>
    </source>
</evidence>
<reference evidence="2 3" key="1">
    <citation type="submission" date="2019-05" db="EMBL/GenBank/DDBJ databases">
        <title>Verrucobacter flavum gen. nov., sp. nov. a new member of the family Verrucomicrobiaceae.</title>
        <authorList>
            <person name="Szuroczki S."/>
            <person name="Abbaszade G."/>
            <person name="Szabo A."/>
            <person name="Felfoldi T."/>
            <person name="Schumann P."/>
            <person name="Boka K."/>
            <person name="Keki Z."/>
            <person name="Toumi M."/>
            <person name="Toth E."/>
        </authorList>
    </citation>
    <scope>NUCLEOTIDE SEQUENCE [LARGE SCALE GENOMIC DNA]</scope>
    <source>
        <strain evidence="2 3">MG-N-17</strain>
    </source>
</reference>
<evidence type="ECO:0000256" key="1">
    <source>
        <dbReference type="SAM" id="Coils"/>
    </source>
</evidence>
<name>A0A5R8KEQ7_9BACT</name>
<keyword evidence="3" id="KW-1185">Reference proteome</keyword>